<reference evidence="8" key="2">
    <citation type="submission" date="2025-08" db="UniProtKB">
        <authorList>
            <consortium name="Ensembl"/>
        </authorList>
    </citation>
    <scope>IDENTIFICATION</scope>
</reference>
<keyword evidence="3" id="KW-0964">Secreted</keyword>
<keyword evidence="5" id="KW-1015">Disulfide bond</keyword>
<dbReference type="PROSITE" id="PS00266">
    <property type="entry name" value="SOMATOTROPIN_1"/>
    <property type="match status" value="1"/>
</dbReference>
<keyword evidence="7" id="KW-0732">Signal</keyword>
<dbReference type="AlphaFoldDB" id="A0A8C4T8P7"/>
<dbReference type="GeneTree" id="ENSGT00950000182818"/>
<dbReference type="InterPro" id="IPR009079">
    <property type="entry name" value="4_helix_cytokine-like_core"/>
</dbReference>
<dbReference type="PRINTS" id="PR00836">
    <property type="entry name" value="SOMATOTROPIN"/>
</dbReference>
<organism evidence="8 9">
    <name type="scientific">Erpetoichthys calabaricus</name>
    <name type="common">Rope fish</name>
    <name type="synonym">Calamoichthys calabaricus</name>
    <dbReference type="NCBI Taxonomy" id="27687"/>
    <lineage>
        <taxon>Eukaryota</taxon>
        <taxon>Metazoa</taxon>
        <taxon>Chordata</taxon>
        <taxon>Craniata</taxon>
        <taxon>Vertebrata</taxon>
        <taxon>Euteleostomi</taxon>
        <taxon>Actinopterygii</taxon>
        <taxon>Polypteriformes</taxon>
        <taxon>Polypteridae</taxon>
        <taxon>Erpetoichthys</taxon>
    </lineage>
</organism>
<dbReference type="GO" id="GO:0005615">
    <property type="term" value="C:extracellular space"/>
    <property type="evidence" value="ECO:0007669"/>
    <property type="project" value="InterPro"/>
</dbReference>
<dbReference type="InterPro" id="IPR001400">
    <property type="entry name" value="Somatotropin/Prolactin"/>
</dbReference>
<dbReference type="Proteomes" id="UP000694620">
    <property type="component" value="Chromosome 14"/>
</dbReference>
<evidence type="ECO:0000256" key="1">
    <source>
        <dbReference type="ARBA" id="ARBA00004613"/>
    </source>
</evidence>
<dbReference type="PANTHER" id="PTHR11417">
    <property type="entry name" value="SOMATOTROPIN,PROLACTIN"/>
    <property type="match status" value="1"/>
</dbReference>
<evidence type="ECO:0000256" key="5">
    <source>
        <dbReference type="ARBA" id="ARBA00023157"/>
    </source>
</evidence>
<evidence type="ECO:0000256" key="2">
    <source>
        <dbReference type="ARBA" id="ARBA00008474"/>
    </source>
</evidence>
<dbReference type="GO" id="GO:0046427">
    <property type="term" value="P:positive regulation of receptor signaling pathway via JAK-STAT"/>
    <property type="evidence" value="ECO:0007669"/>
    <property type="project" value="TreeGrafter"/>
</dbReference>
<gene>
    <name evidence="8" type="primary">LOC114664856</name>
</gene>
<evidence type="ECO:0000256" key="4">
    <source>
        <dbReference type="ARBA" id="ARBA00022702"/>
    </source>
</evidence>
<dbReference type="GO" id="GO:0048513">
    <property type="term" value="P:animal organ development"/>
    <property type="evidence" value="ECO:0007669"/>
    <property type="project" value="TreeGrafter"/>
</dbReference>
<dbReference type="GO" id="GO:0060396">
    <property type="term" value="P:growth hormone receptor signaling pathway"/>
    <property type="evidence" value="ECO:0007669"/>
    <property type="project" value="TreeGrafter"/>
</dbReference>
<feature type="chain" id="PRO_5034832666" evidence="7">
    <location>
        <begin position="21"/>
        <end position="208"/>
    </location>
</feature>
<dbReference type="Ensembl" id="ENSECRT00000028532.1">
    <property type="protein sequence ID" value="ENSECRP00000027948.1"/>
    <property type="gene ID" value="ENSECRG00000018867.1"/>
</dbReference>
<proteinExistence type="inferred from homology"/>
<dbReference type="GO" id="GO:0005131">
    <property type="term" value="F:growth hormone receptor binding"/>
    <property type="evidence" value="ECO:0007669"/>
    <property type="project" value="InterPro"/>
</dbReference>
<evidence type="ECO:0000256" key="7">
    <source>
        <dbReference type="SAM" id="SignalP"/>
    </source>
</evidence>
<protein>
    <submittedName>
        <fullName evidence="8">Growth hormone 1</fullName>
    </submittedName>
</protein>
<evidence type="ECO:0000313" key="8">
    <source>
        <dbReference type="Ensembl" id="ENSECRP00000027948.1"/>
    </source>
</evidence>
<dbReference type="GO" id="GO:0031667">
    <property type="term" value="P:response to nutrient levels"/>
    <property type="evidence" value="ECO:0007669"/>
    <property type="project" value="TreeGrafter"/>
</dbReference>
<dbReference type="SUPFAM" id="SSF47266">
    <property type="entry name" value="4-helical cytokines"/>
    <property type="match status" value="1"/>
</dbReference>
<dbReference type="GO" id="GO:0005179">
    <property type="term" value="F:hormone activity"/>
    <property type="evidence" value="ECO:0007669"/>
    <property type="project" value="UniProtKB-KW"/>
</dbReference>
<dbReference type="Pfam" id="PF00103">
    <property type="entry name" value="Hormone_1"/>
    <property type="match status" value="1"/>
</dbReference>
<comment type="similarity">
    <text evidence="2 6">Belongs to the somatotropin/prolactin family.</text>
</comment>
<dbReference type="GO" id="GO:0045927">
    <property type="term" value="P:positive regulation of growth"/>
    <property type="evidence" value="ECO:0007669"/>
    <property type="project" value="TreeGrafter"/>
</dbReference>
<dbReference type="CDD" id="cd10285">
    <property type="entry name" value="somatotropin_like"/>
    <property type="match status" value="1"/>
</dbReference>
<sequence length="208" mass="23928">PFSGVMLFAISFVAILNSLGHMGDAPKMKLTRVFRNLVPRARHLHHLATAIYKEFERTYVPQEQRHSSKKTAFCYSATIQAPRNKEETLQKSDVELLCFSLIIIQSWINPLKNLSHLITNRHIHVLSNRLLEKLRDLEEGIQVALREDDDDGKETEAVWLHMDTYSKFEVILPADGSVMKVPGLLACFRKDAHRVATYLNLVTFRRFA</sequence>
<dbReference type="InterPro" id="IPR018116">
    <property type="entry name" value="Somatotropin_CS"/>
</dbReference>
<comment type="subcellular location">
    <subcellularLocation>
        <location evidence="1 6">Secreted</location>
    </subcellularLocation>
</comment>
<name>A0A8C4T8P7_ERPCA</name>
<keyword evidence="9" id="KW-1185">Reference proteome</keyword>
<reference evidence="8" key="3">
    <citation type="submission" date="2025-09" db="UniProtKB">
        <authorList>
            <consortium name="Ensembl"/>
        </authorList>
    </citation>
    <scope>IDENTIFICATION</scope>
</reference>
<evidence type="ECO:0000256" key="3">
    <source>
        <dbReference type="ARBA" id="ARBA00022525"/>
    </source>
</evidence>
<evidence type="ECO:0000313" key="9">
    <source>
        <dbReference type="Proteomes" id="UP000694620"/>
    </source>
</evidence>
<evidence type="ECO:0000256" key="6">
    <source>
        <dbReference type="RuleBase" id="RU003618"/>
    </source>
</evidence>
<dbReference type="PANTHER" id="PTHR11417:SF2">
    <property type="entry name" value="SOMATOTROPIN"/>
    <property type="match status" value="1"/>
</dbReference>
<accession>A0A8C4T8P7</accession>
<feature type="signal peptide" evidence="7">
    <location>
        <begin position="1"/>
        <end position="20"/>
    </location>
</feature>
<dbReference type="Gene3D" id="1.20.1250.10">
    <property type="match status" value="1"/>
</dbReference>
<reference evidence="8" key="1">
    <citation type="submission" date="2021-06" db="EMBL/GenBank/DDBJ databases">
        <authorList>
            <consortium name="Wellcome Sanger Institute Data Sharing"/>
        </authorList>
    </citation>
    <scope>NUCLEOTIDE SEQUENCE [LARGE SCALE GENOMIC DNA]</scope>
</reference>
<keyword evidence="4 6" id="KW-0372">Hormone</keyword>
<dbReference type="InterPro" id="IPR034975">
    <property type="entry name" value="Somatotropin"/>
</dbReference>